<dbReference type="GO" id="GO:0016829">
    <property type="term" value="F:lyase activity"/>
    <property type="evidence" value="ECO:0007669"/>
    <property type="project" value="UniProtKB-KW"/>
</dbReference>
<dbReference type="InterPro" id="IPR013114">
    <property type="entry name" value="FabA_FabZ"/>
</dbReference>
<evidence type="ECO:0000259" key="3">
    <source>
        <dbReference type="Pfam" id="PF22818"/>
    </source>
</evidence>
<keyword evidence="2" id="KW-0456">Lyase</keyword>
<dbReference type="PANTHER" id="PTHR30272">
    <property type="entry name" value="3-HYDROXYACYL-[ACYL-CARRIER-PROTEIN] DEHYDRATASE"/>
    <property type="match status" value="1"/>
</dbReference>
<feature type="domain" description="ApeI dehydratase-like" evidence="3">
    <location>
        <begin position="37"/>
        <end position="118"/>
    </location>
</feature>
<name>A0A918TV27_STRCJ</name>
<comment type="caution">
    <text evidence="4">The sequence shown here is derived from an EMBL/GenBank/DDBJ whole genome shotgun (WGS) entry which is preliminary data.</text>
</comment>
<accession>A0A918TV27</accession>
<evidence type="ECO:0000313" key="4">
    <source>
        <dbReference type="EMBL" id="GHC63142.1"/>
    </source>
</evidence>
<dbReference type="Proteomes" id="UP000646244">
    <property type="component" value="Unassembled WGS sequence"/>
</dbReference>
<dbReference type="InterPro" id="IPR029069">
    <property type="entry name" value="HotDog_dom_sf"/>
</dbReference>
<dbReference type="PANTHER" id="PTHR30272:SF1">
    <property type="entry name" value="3-HYDROXYACYL-[ACYL-CARRIER-PROTEIN] DEHYDRATASE"/>
    <property type="match status" value="1"/>
</dbReference>
<reference evidence="4" key="2">
    <citation type="submission" date="2020-09" db="EMBL/GenBank/DDBJ databases">
        <authorList>
            <person name="Sun Q."/>
            <person name="Ohkuma M."/>
        </authorList>
    </citation>
    <scope>NUCLEOTIDE SEQUENCE</scope>
    <source>
        <strain evidence="4">JCM 4633</strain>
    </source>
</reference>
<dbReference type="Pfam" id="PF07977">
    <property type="entry name" value="FabA"/>
    <property type="match status" value="1"/>
</dbReference>
<dbReference type="EMBL" id="BMVB01000017">
    <property type="protein sequence ID" value="GHC63142.1"/>
    <property type="molecule type" value="Genomic_DNA"/>
</dbReference>
<sequence>MSDMDVLETEATGATGVSPVAAGIHVVSGLQDGHSATRVPVSPDEPVFAGHYPDFPIFPGVCVVECAHRSALATAPEPVELAAVESARFTGPAFPGDVLSFDLKWRNKDGSWQVSVTAVTARGDAASMRLRYRVRGSAPAGTHGIAPGADAPRHTTGQPGLPEVMDLLPHRYPMLLVDRVTALEPGVRISTVKTVTHNEPWYASLAPGRDPSYPASLLVESWGQSAGLLASAAAPQTRDQVMLFGSVSHAVFHRPVRPGDVLEHHVTVSRSLGDSVIFEGESRRGADPVMSVERMVMAFRPAGHLRSS</sequence>
<dbReference type="CDD" id="cd01288">
    <property type="entry name" value="FabZ"/>
    <property type="match status" value="1"/>
</dbReference>
<reference evidence="4" key="1">
    <citation type="journal article" date="2014" name="Int. J. Syst. Evol. Microbiol.">
        <title>Complete genome sequence of Corynebacterium casei LMG S-19264T (=DSM 44701T), isolated from a smear-ripened cheese.</title>
        <authorList>
            <consortium name="US DOE Joint Genome Institute (JGI-PGF)"/>
            <person name="Walter F."/>
            <person name="Albersmeier A."/>
            <person name="Kalinowski J."/>
            <person name="Ruckert C."/>
        </authorList>
    </citation>
    <scope>NUCLEOTIDE SEQUENCE</scope>
    <source>
        <strain evidence="4">JCM 4633</strain>
    </source>
</reference>
<comment type="similarity">
    <text evidence="1">Belongs to the thioester dehydratase family. FabZ subfamily.</text>
</comment>
<proteinExistence type="inferred from homology"/>
<evidence type="ECO:0000256" key="1">
    <source>
        <dbReference type="ARBA" id="ARBA00009174"/>
    </source>
</evidence>
<evidence type="ECO:0000256" key="2">
    <source>
        <dbReference type="ARBA" id="ARBA00023239"/>
    </source>
</evidence>
<dbReference type="Gene3D" id="3.10.129.10">
    <property type="entry name" value="Hotdog Thioesterase"/>
    <property type="match status" value="2"/>
</dbReference>
<protein>
    <recommendedName>
        <fullName evidence="3">ApeI dehydratase-like domain-containing protein</fullName>
    </recommendedName>
</protein>
<evidence type="ECO:0000313" key="5">
    <source>
        <dbReference type="Proteomes" id="UP000646244"/>
    </source>
</evidence>
<dbReference type="Pfam" id="PF22818">
    <property type="entry name" value="ApeI-like"/>
    <property type="match status" value="1"/>
</dbReference>
<dbReference type="InterPro" id="IPR054545">
    <property type="entry name" value="ApeI-like"/>
</dbReference>
<dbReference type="RefSeq" id="WP_308432149.1">
    <property type="nucleotide sequence ID" value="NZ_BMVB01000017.1"/>
</dbReference>
<organism evidence="4 5">
    <name type="scientific">Streptomyces cinnamoneus</name>
    <name type="common">Streptoverticillium cinnamoneum</name>
    <dbReference type="NCBI Taxonomy" id="53446"/>
    <lineage>
        <taxon>Bacteria</taxon>
        <taxon>Bacillati</taxon>
        <taxon>Actinomycetota</taxon>
        <taxon>Actinomycetes</taxon>
        <taxon>Kitasatosporales</taxon>
        <taxon>Streptomycetaceae</taxon>
        <taxon>Streptomyces</taxon>
        <taxon>Streptomyces cinnamoneus group</taxon>
    </lineage>
</organism>
<gene>
    <name evidence="4" type="ORF">GCM10010507_45520</name>
</gene>
<dbReference type="AlphaFoldDB" id="A0A918TV27"/>
<dbReference type="SUPFAM" id="SSF54637">
    <property type="entry name" value="Thioesterase/thiol ester dehydrase-isomerase"/>
    <property type="match status" value="2"/>
</dbReference>